<evidence type="ECO:0000256" key="1">
    <source>
        <dbReference type="SAM" id="MobiDB-lite"/>
    </source>
</evidence>
<feature type="compositionally biased region" description="Acidic residues" evidence="1">
    <location>
        <begin position="587"/>
        <end position="601"/>
    </location>
</feature>
<name>A0A6A6XY75_9PEZI</name>
<feature type="compositionally biased region" description="Basic and acidic residues" evidence="1">
    <location>
        <begin position="568"/>
        <end position="581"/>
    </location>
</feature>
<protein>
    <submittedName>
        <fullName evidence="2 4">Uncharacterized protein</fullName>
    </submittedName>
</protein>
<dbReference type="AlphaFoldDB" id="A0A6A6XY75"/>
<dbReference type="GeneID" id="54458129"/>
<sequence length="601" mass="67959">MPFSLDGSLPEELIDRIIQFVSSDPDMRRSNSDSPNYSALAPLCLTNKKINRIAMPHLYSAIFFKDDCYGSGVKYLLPFTFLMWQSPSHAALVRSFSSRGSWGEGGITPTAVLDPNDFDYVHGRLDWPKHDDLDSILKARVDEYAKGDEEANTWFEDVKTAEDEDAVLALLLPALPKLRKLDLIPDAFLHDTYVLRPFQRLDSRKMPLTAGQDDSSTPFGSLTDVLIAGEVDKYRTNPAIFFGALALPALRRLYTYRTGVEGQDEVNRILAAIPPESSPVEYIELRASKIYSPNLEKVLKIATPGVLKTFMYEIGCSWPWTPVKQEEILSALGPHAPHLEALALTHEHYYPYQDELDETPCALQFTHFPALKKLKLAPVFVWGHDGLFSPPQGDSAPAEQTKTQTRAIADYRSKLWRALAPSLEDLCVTCVRDLGVPGHDSRITPFLTHHLFPALEEVLLMKARHFPNLTKLKLEGPLANLENWSIDIVGFMRIAYEYGVTVTLVNMVGDSPYKGESREVPWGWDEDVRWKKCVLNQGHPKRAFIYEKGEHELEKRLKDLVAPYWVEEKEKEEKADERESEGTAEFTDGEETNSEESEGDE</sequence>
<organism evidence="2">
    <name type="scientific">Mytilinidion resinicola</name>
    <dbReference type="NCBI Taxonomy" id="574789"/>
    <lineage>
        <taxon>Eukaryota</taxon>
        <taxon>Fungi</taxon>
        <taxon>Dikarya</taxon>
        <taxon>Ascomycota</taxon>
        <taxon>Pezizomycotina</taxon>
        <taxon>Dothideomycetes</taxon>
        <taxon>Pleosporomycetidae</taxon>
        <taxon>Mytilinidiales</taxon>
        <taxon>Mytilinidiaceae</taxon>
        <taxon>Mytilinidion</taxon>
    </lineage>
</organism>
<reference evidence="2 4" key="1">
    <citation type="journal article" date="2020" name="Stud. Mycol.">
        <title>101 Dothideomycetes genomes: a test case for predicting lifestyles and emergence of pathogens.</title>
        <authorList>
            <person name="Haridas S."/>
            <person name="Albert R."/>
            <person name="Binder M."/>
            <person name="Bloem J."/>
            <person name="Labutti K."/>
            <person name="Salamov A."/>
            <person name="Andreopoulos B."/>
            <person name="Baker S."/>
            <person name="Barry K."/>
            <person name="Bills G."/>
            <person name="Bluhm B."/>
            <person name="Cannon C."/>
            <person name="Castanera R."/>
            <person name="Culley D."/>
            <person name="Daum C."/>
            <person name="Ezra D."/>
            <person name="Gonzalez J."/>
            <person name="Henrissat B."/>
            <person name="Kuo A."/>
            <person name="Liang C."/>
            <person name="Lipzen A."/>
            <person name="Lutzoni F."/>
            <person name="Magnuson J."/>
            <person name="Mondo S."/>
            <person name="Nolan M."/>
            <person name="Ohm R."/>
            <person name="Pangilinan J."/>
            <person name="Park H.-J."/>
            <person name="Ramirez L."/>
            <person name="Alfaro M."/>
            <person name="Sun H."/>
            <person name="Tritt A."/>
            <person name="Yoshinaga Y."/>
            <person name="Zwiers L.-H."/>
            <person name="Turgeon B."/>
            <person name="Goodwin S."/>
            <person name="Spatafora J."/>
            <person name="Crous P."/>
            <person name="Grigoriev I."/>
        </authorList>
    </citation>
    <scope>NUCLEOTIDE SEQUENCE</scope>
    <source>
        <strain evidence="2 4">CBS 304.34</strain>
    </source>
</reference>
<dbReference type="EMBL" id="MU003730">
    <property type="protein sequence ID" value="KAF2801501.1"/>
    <property type="molecule type" value="Genomic_DNA"/>
</dbReference>
<dbReference type="Proteomes" id="UP000504636">
    <property type="component" value="Unplaced"/>
</dbReference>
<proteinExistence type="predicted"/>
<dbReference type="OrthoDB" id="5130616at2759"/>
<accession>A0A6A6XY75</accession>
<keyword evidence="3" id="KW-1185">Reference proteome</keyword>
<evidence type="ECO:0000313" key="3">
    <source>
        <dbReference type="Proteomes" id="UP000504636"/>
    </source>
</evidence>
<reference evidence="4" key="2">
    <citation type="submission" date="2020-04" db="EMBL/GenBank/DDBJ databases">
        <authorList>
            <consortium name="NCBI Genome Project"/>
        </authorList>
    </citation>
    <scope>NUCLEOTIDE SEQUENCE</scope>
    <source>
        <strain evidence="4">CBS 304.34</strain>
    </source>
</reference>
<evidence type="ECO:0000313" key="4">
    <source>
        <dbReference type="RefSeq" id="XP_033568465.1"/>
    </source>
</evidence>
<gene>
    <name evidence="2 4" type="ORF">BDZ99DRAFT_430002</name>
</gene>
<dbReference type="RefSeq" id="XP_033568465.1">
    <property type="nucleotide sequence ID" value="XM_033717236.1"/>
</dbReference>
<evidence type="ECO:0000313" key="2">
    <source>
        <dbReference type="EMBL" id="KAF2801501.1"/>
    </source>
</evidence>
<feature type="region of interest" description="Disordered" evidence="1">
    <location>
        <begin position="568"/>
        <end position="601"/>
    </location>
</feature>
<reference evidence="4" key="3">
    <citation type="submission" date="2025-04" db="UniProtKB">
        <authorList>
            <consortium name="RefSeq"/>
        </authorList>
    </citation>
    <scope>IDENTIFICATION</scope>
    <source>
        <strain evidence="4">CBS 304.34</strain>
    </source>
</reference>